<accession>A0A424YYK6</accession>
<protein>
    <submittedName>
        <fullName evidence="1">TIGR02757 family protein</fullName>
    </submittedName>
</protein>
<dbReference type="InterPro" id="IPR014127">
    <property type="entry name" value="CHP02757"/>
</dbReference>
<dbReference type="Proteomes" id="UP000286095">
    <property type="component" value="Unassembled WGS sequence"/>
</dbReference>
<comment type="caution">
    <text evidence="1">The sequence shown here is derived from an EMBL/GenBank/DDBJ whole genome shotgun (WGS) entry which is preliminary data.</text>
</comment>
<dbReference type="RefSeq" id="WP_124134686.1">
    <property type="nucleotide sequence ID" value="NZ_QURW01000025.1"/>
</dbReference>
<reference evidence="1 2" key="1">
    <citation type="submission" date="2018-08" db="EMBL/GenBank/DDBJ databases">
        <title>Survival mechanisms of Campylobacter hepaticus identified by genomic analysis and comparative transcriptomic analysis of in vivo and in vitro derived bacteria.</title>
        <authorList>
            <person name="Van T.T.H."/>
            <person name="Moore R.J."/>
        </authorList>
    </citation>
    <scope>NUCLEOTIDE SEQUENCE [LARGE SCALE GENOMIC DNA]</scope>
    <source>
        <strain evidence="1 2">54L</strain>
    </source>
</reference>
<dbReference type="Pfam" id="PF09674">
    <property type="entry name" value="DUF2400"/>
    <property type="match status" value="1"/>
</dbReference>
<name>A0A424YYK6_9BACT</name>
<dbReference type="EMBL" id="QURW01000025">
    <property type="protein sequence ID" value="RQD86042.1"/>
    <property type="molecule type" value="Genomic_DNA"/>
</dbReference>
<evidence type="ECO:0000313" key="2">
    <source>
        <dbReference type="Proteomes" id="UP000286095"/>
    </source>
</evidence>
<sequence>MKHENHIQLKAKLDELAKKKNTLHSLFELPDPLQIAKIHNDEFIALLCALFAYGNAKNIVHFLNKLDFSLLNLNQKLIQKELKALKYRFQNEKDIQEIFITLSRLKNEISLNELFTKAYEKRQNTTDAILAFIKKIQQLNPYSSHGYDFFFGKIWKNMPHSTLKRYNMYLRWMVRKDELDLGLFTKIHTKDLLIPLDTHTHKISLTLGLLKRKIYDYKSVLELTQNLKKLDPNDPIKYDFALYRLGQSKEILNLKE</sequence>
<proteinExistence type="predicted"/>
<dbReference type="NCBIfam" id="TIGR02757">
    <property type="entry name" value="TIGR02757 family protein"/>
    <property type="match status" value="1"/>
</dbReference>
<dbReference type="AlphaFoldDB" id="A0A424YYK6"/>
<organism evidence="1 2">
    <name type="scientific">Campylobacter hepaticus</name>
    <dbReference type="NCBI Taxonomy" id="1813019"/>
    <lineage>
        <taxon>Bacteria</taxon>
        <taxon>Pseudomonadati</taxon>
        <taxon>Campylobacterota</taxon>
        <taxon>Epsilonproteobacteria</taxon>
        <taxon>Campylobacterales</taxon>
        <taxon>Campylobacteraceae</taxon>
        <taxon>Campylobacter</taxon>
    </lineage>
</organism>
<evidence type="ECO:0000313" key="1">
    <source>
        <dbReference type="EMBL" id="RQD86042.1"/>
    </source>
</evidence>
<dbReference type="STRING" id="1813019.A2J15_07275"/>
<gene>
    <name evidence="1" type="ORF">DZD40_07230</name>
</gene>